<evidence type="ECO:0000313" key="16">
    <source>
        <dbReference type="Proteomes" id="UP000295611"/>
    </source>
</evidence>
<evidence type="ECO:0000256" key="9">
    <source>
        <dbReference type="ARBA" id="ARBA00022801"/>
    </source>
</evidence>
<evidence type="ECO:0000256" key="2">
    <source>
        <dbReference type="ARBA" id="ARBA00004496"/>
    </source>
</evidence>
<dbReference type="RefSeq" id="WP_133679006.1">
    <property type="nucleotide sequence ID" value="NZ_SNZP01000004.1"/>
</dbReference>
<keyword evidence="9 11" id="KW-0378">Hydrolase</keyword>
<evidence type="ECO:0000313" key="15">
    <source>
        <dbReference type="EMBL" id="TDR80519.1"/>
    </source>
</evidence>
<protein>
    <recommendedName>
        <fullName evidence="5 11">Proline iminopeptidase</fullName>
        <shortName evidence="11">PIP</shortName>
        <ecNumber evidence="4 11">3.4.11.5</ecNumber>
    </recommendedName>
    <alternativeName>
        <fullName evidence="10 11">Prolyl aminopeptidase</fullName>
    </alternativeName>
</protein>
<feature type="domain" description="AB hydrolase-1" evidence="14">
    <location>
        <begin position="34"/>
        <end position="291"/>
    </location>
</feature>
<dbReference type="Pfam" id="PF00561">
    <property type="entry name" value="Abhydrolase_1"/>
    <property type="match status" value="1"/>
</dbReference>
<evidence type="ECO:0000256" key="11">
    <source>
        <dbReference type="PIRNR" id="PIRNR006431"/>
    </source>
</evidence>
<evidence type="ECO:0000256" key="13">
    <source>
        <dbReference type="RuleBase" id="RU003421"/>
    </source>
</evidence>
<evidence type="ECO:0000256" key="5">
    <source>
        <dbReference type="ARBA" id="ARBA00021843"/>
    </source>
</evidence>
<dbReference type="OrthoDB" id="9796770at2"/>
<gene>
    <name evidence="15" type="ORF">DFP86_10416</name>
</gene>
<dbReference type="Gene3D" id="3.40.50.1820">
    <property type="entry name" value="alpha/beta hydrolase"/>
    <property type="match status" value="1"/>
</dbReference>
<dbReference type="EC" id="3.4.11.5" evidence="4 11"/>
<feature type="active site" evidence="12">
    <location>
        <position position="262"/>
    </location>
</feature>
<dbReference type="AlphaFoldDB" id="A0A4V3DVC8"/>
<dbReference type="Proteomes" id="UP000295611">
    <property type="component" value="Unassembled WGS sequence"/>
</dbReference>
<dbReference type="GO" id="GO:0004177">
    <property type="term" value="F:aminopeptidase activity"/>
    <property type="evidence" value="ECO:0007669"/>
    <property type="project" value="UniProtKB-UniRule"/>
</dbReference>
<dbReference type="GO" id="GO:0006508">
    <property type="term" value="P:proteolysis"/>
    <property type="evidence" value="ECO:0007669"/>
    <property type="project" value="UniProtKB-KW"/>
</dbReference>
<dbReference type="PANTHER" id="PTHR43722:SF1">
    <property type="entry name" value="PROLINE IMINOPEPTIDASE"/>
    <property type="match status" value="1"/>
</dbReference>
<evidence type="ECO:0000256" key="7">
    <source>
        <dbReference type="ARBA" id="ARBA00022490"/>
    </source>
</evidence>
<organism evidence="15 16">
    <name type="scientific">Paludibacterium purpuratum</name>
    <dbReference type="NCBI Taxonomy" id="1144873"/>
    <lineage>
        <taxon>Bacteria</taxon>
        <taxon>Pseudomonadati</taxon>
        <taxon>Pseudomonadota</taxon>
        <taxon>Betaproteobacteria</taxon>
        <taxon>Neisseriales</taxon>
        <taxon>Chromobacteriaceae</taxon>
        <taxon>Paludibacterium</taxon>
    </lineage>
</organism>
<evidence type="ECO:0000256" key="10">
    <source>
        <dbReference type="ARBA" id="ARBA00029605"/>
    </source>
</evidence>
<dbReference type="InterPro" id="IPR000073">
    <property type="entry name" value="AB_hydrolase_1"/>
</dbReference>
<dbReference type="PANTHER" id="PTHR43722">
    <property type="entry name" value="PROLINE IMINOPEPTIDASE"/>
    <property type="match status" value="1"/>
</dbReference>
<feature type="active site" description="Nucleophile" evidence="12">
    <location>
        <position position="108"/>
    </location>
</feature>
<comment type="similarity">
    <text evidence="3 11 13">Belongs to the peptidase S33 family.</text>
</comment>
<dbReference type="PIRSF" id="PIRSF006431">
    <property type="entry name" value="Pept_S33"/>
    <property type="match status" value="1"/>
</dbReference>
<accession>A0A4V3DVC8</accession>
<dbReference type="NCBIfam" id="TIGR01249">
    <property type="entry name" value="pro_imino_pep_1"/>
    <property type="match status" value="1"/>
</dbReference>
<comment type="catalytic activity">
    <reaction evidence="1 11 13">
        <text>Release of N-terminal proline from a peptide.</text>
        <dbReference type="EC" id="3.4.11.5"/>
    </reaction>
</comment>
<comment type="caution">
    <text evidence="15">The sequence shown here is derived from an EMBL/GenBank/DDBJ whole genome shotgun (WGS) entry which is preliminary data.</text>
</comment>
<name>A0A4V3DVC8_9NEIS</name>
<evidence type="ECO:0000256" key="3">
    <source>
        <dbReference type="ARBA" id="ARBA00010088"/>
    </source>
</evidence>
<dbReference type="SUPFAM" id="SSF53474">
    <property type="entry name" value="alpha/beta-Hydrolases"/>
    <property type="match status" value="1"/>
</dbReference>
<evidence type="ECO:0000256" key="6">
    <source>
        <dbReference type="ARBA" id="ARBA00022438"/>
    </source>
</evidence>
<evidence type="ECO:0000259" key="14">
    <source>
        <dbReference type="Pfam" id="PF00561"/>
    </source>
</evidence>
<dbReference type="InterPro" id="IPR005944">
    <property type="entry name" value="Pro_iminopeptidase"/>
</dbReference>
<evidence type="ECO:0000256" key="8">
    <source>
        <dbReference type="ARBA" id="ARBA00022670"/>
    </source>
</evidence>
<reference evidence="15 16" key="1">
    <citation type="submission" date="2019-03" db="EMBL/GenBank/DDBJ databases">
        <title>Genomic Encyclopedia of Type Strains, Phase III (KMG-III): the genomes of soil and plant-associated and newly described type strains.</title>
        <authorList>
            <person name="Whitman W."/>
        </authorList>
    </citation>
    <scope>NUCLEOTIDE SEQUENCE [LARGE SCALE GENOMIC DNA]</scope>
    <source>
        <strain evidence="15 16">CECT 8976</strain>
    </source>
</reference>
<evidence type="ECO:0000256" key="12">
    <source>
        <dbReference type="PIRSR" id="PIRSR006431-1"/>
    </source>
</evidence>
<comment type="subcellular location">
    <subcellularLocation>
        <location evidence="2 11">Cytoplasm</location>
    </subcellularLocation>
</comment>
<dbReference type="PRINTS" id="PR00793">
    <property type="entry name" value="PROAMNOPTASE"/>
</dbReference>
<proteinExistence type="inferred from homology"/>
<dbReference type="EMBL" id="SNZP01000004">
    <property type="protein sequence ID" value="TDR80519.1"/>
    <property type="molecule type" value="Genomic_DNA"/>
</dbReference>
<dbReference type="GO" id="GO:0005737">
    <property type="term" value="C:cytoplasm"/>
    <property type="evidence" value="ECO:0007669"/>
    <property type="project" value="UniProtKB-SubCell"/>
</dbReference>
<keyword evidence="8 11" id="KW-0645">Protease</keyword>
<dbReference type="InterPro" id="IPR029058">
    <property type="entry name" value="AB_hydrolase_fold"/>
</dbReference>
<evidence type="ECO:0000256" key="1">
    <source>
        <dbReference type="ARBA" id="ARBA00001585"/>
    </source>
</evidence>
<keyword evidence="6 11" id="KW-0031">Aminopeptidase</keyword>
<keyword evidence="7 11" id="KW-0963">Cytoplasm</keyword>
<sequence length="317" mass="35367">MLYPAISPYASGMLCLDEAHQMYWETCGRPDGFPVLYLHGGPGDGCAPMCRQLFDPGFYRAVLFDQRGSGRSVPRGALDANRTDLLIQDIERLREMLGIERWLVFGGSWGSTLALAYAQAYPARVCGLILRGIFLGRPSDVDWFLHGMGRFFPDAWARFVAPIPQDERHDLLAAYYRRLTSSDPAVYLPACQAWAAWETHCVSLQPRAEAIERAASAYLALPLARIEAHYFVNRLFLQPDQLLRDIGRIAHLPACIVQGRYDVICPPDGAFALAGAWPKAELCLVEAAGHSMWEPAILAALMDRLERFKLFLAHGSI</sequence>
<evidence type="ECO:0000256" key="4">
    <source>
        <dbReference type="ARBA" id="ARBA00012568"/>
    </source>
</evidence>
<dbReference type="InterPro" id="IPR002410">
    <property type="entry name" value="Peptidase_S33"/>
</dbReference>
<feature type="active site" description="Proton donor" evidence="12">
    <location>
        <position position="290"/>
    </location>
</feature>
<keyword evidence="16" id="KW-1185">Reference proteome</keyword>